<dbReference type="InterPro" id="IPR035901">
    <property type="entry name" value="GIY-YIG_endonuc_sf"/>
</dbReference>
<evidence type="ECO:0000313" key="4">
    <source>
        <dbReference type="Proteomes" id="UP000230586"/>
    </source>
</evidence>
<gene>
    <name evidence="3" type="ORF">COT27_00400</name>
</gene>
<protein>
    <recommendedName>
        <fullName evidence="2">GIY-YIG domain-containing protein</fullName>
    </recommendedName>
</protein>
<dbReference type="Proteomes" id="UP000230586">
    <property type="component" value="Unassembled WGS sequence"/>
</dbReference>
<accession>A0A2M6XTJ6</accession>
<comment type="caution">
    <text evidence="3">The sequence shown here is derived from an EMBL/GenBank/DDBJ whole genome shotgun (WGS) entry which is preliminary data.</text>
</comment>
<reference evidence="4" key="1">
    <citation type="submission" date="2017-09" db="EMBL/GenBank/DDBJ databases">
        <title>Depth-based differentiation of microbial function through sediment-hosted aquifers and enrichment of novel symbionts in the deep terrestrial subsurface.</title>
        <authorList>
            <person name="Probst A.J."/>
            <person name="Ladd B."/>
            <person name="Jarett J.K."/>
            <person name="Geller-Mcgrath D.E."/>
            <person name="Sieber C.M.K."/>
            <person name="Emerson J.B."/>
            <person name="Anantharaman K."/>
            <person name="Thomas B.C."/>
            <person name="Malmstrom R."/>
            <person name="Stieglmeier M."/>
            <person name="Klingl A."/>
            <person name="Woyke T."/>
            <person name="Ryan C.M."/>
            <person name="Banfield J.F."/>
        </authorList>
    </citation>
    <scope>NUCLEOTIDE SEQUENCE [LARGE SCALE GENOMIC DNA]</scope>
</reference>
<dbReference type="AlphaFoldDB" id="A0A2M6XTJ6"/>
<evidence type="ECO:0000259" key="2">
    <source>
        <dbReference type="PROSITE" id="PS50164"/>
    </source>
</evidence>
<dbReference type="EMBL" id="PEXX01000006">
    <property type="protein sequence ID" value="PIU10965.1"/>
    <property type="molecule type" value="Genomic_DNA"/>
</dbReference>
<comment type="similarity">
    <text evidence="1">Belongs to the UPF0213 family.</text>
</comment>
<dbReference type="PROSITE" id="PS50164">
    <property type="entry name" value="GIY_YIG"/>
    <property type="match status" value="1"/>
</dbReference>
<dbReference type="PANTHER" id="PTHR34477">
    <property type="entry name" value="UPF0213 PROTEIN YHBQ"/>
    <property type="match status" value="1"/>
</dbReference>
<dbReference type="InterPro" id="IPR050190">
    <property type="entry name" value="UPF0213_domain"/>
</dbReference>
<sequence length="86" mass="10527">MHYVYLIQNEQDEIYYGVTNDLRRRFNEHQTGKSFFTKNHQWKLIYYEAYGDQRDALTREKRLKYHGQALAQLKRRLLHSLSSAKF</sequence>
<evidence type="ECO:0000256" key="1">
    <source>
        <dbReference type="ARBA" id="ARBA00007435"/>
    </source>
</evidence>
<dbReference type="SUPFAM" id="SSF82771">
    <property type="entry name" value="GIY-YIG endonuclease"/>
    <property type="match status" value="1"/>
</dbReference>
<proteinExistence type="inferred from homology"/>
<name>A0A2M6XTJ6_9BACT</name>
<dbReference type="PANTHER" id="PTHR34477:SF1">
    <property type="entry name" value="UPF0213 PROTEIN YHBQ"/>
    <property type="match status" value="1"/>
</dbReference>
<dbReference type="Pfam" id="PF01541">
    <property type="entry name" value="GIY-YIG"/>
    <property type="match status" value="1"/>
</dbReference>
<dbReference type="InterPro" id="IPR000305">
    <property type="entry name" value="GIY-YIG_endonuc"/>
</dbReference>
<evidence type="ECO:0000313" key="3">
    <source>
        <dbReference type="EMBL" id="PIU10965.1"/>
    </source>
</evidence>
<organism evidence="3 4">
    <name type="scientific">Candidatus Kuenenbacteria bacterium CG08_land_8_20_14_0_20_37_23</name>
    <dbReference type="NCBI Taxonomy" id="1974617"/>
    <lineage>
        <taxon>Bacteria</taxon>
        <taxon>Candidatus Kueneniibacteriota</taxon>
    </lineage>
</organism>
<dbReference type="Gene3D" id="3.40.1440.10">
    <property type="entry name" value="GIY-YIG endonuclease"/>
    <property type="match status" value="1"/>
</dbReference>
<feature type="domain" description="GIY-YIG" evidence="2">
    <location>
        <begin position="1"/>
        <end position="76"/>
    </location>
</feature>